<comment type="catalytic activity">
    <reaction evidence="1">
        <text>ATP + protein L-histidine = ADP + protein N-phospho-L-histidine.</text>
        <dbReference type="EC" id="2.7.13.3"/>
    </reaction>
</comment>
<feature type="domain" description="CHASE" evidence="12">
    <location>
        <begin position="138"/>
        <end position="246"/>
    </location>
</feature>
<dbReference type="SMART" id="SM00911">
    <property type="entry name" value="HWE_HK"/>
    <property type="match status" value="1"/>
</dbReference>
<dbReference type="Gene3D" id="3.30.450.350">
    <property type="entry name" value="CHASE domain"/>
    <property type="match status" value="1"/>
</dbReference>
<evidence type="ECO:0000256" key="7">
    <source>
        <dbReference type="ARBA" id="ARBA00022741"/>
    </source>
</evidence>
<dbReference type="GO" id="GO:0007165">
    <property type="term" value="P:signal transduction"/>
    <property type="evidence" value="ECO:0007669"/>
    <property type="project" value="UniProtKB-ARBA"/>
</dbReference>
<gene>
    <name evidence="13" type="ORF">AN936_05940</name>
</gene>
<evidence type="ECO:0000313" key="13">
    <source>
        <dbReference type="EMBL" id="ALH79920.1"/>
    </source>
</evidence>
<dbReference type="SMART" id="SM01079">
    <property type="entry name" value="CHASE"/>
    <property type="match status" value="1"/>
</dbReference>
<protein>
    <recommendedName>
        <fullName evidence="3">histidine kinase</fullName>
        <ecNumber evidence="3">2.7.13.3</ecNumber>
    </recommendedName>
</protein>
<dbReference type="GO" id="GO:0005524">
    <property type="term" value="F:ATP binding"/>
    <property type="evidence" value="ECO:0007669"/>
    <property type="project" value="UniProtKB-KW"/>
</dbReference>
<keyword evidence="10" id="KW-1133">Transmembrane helix</keyword>
<dbReference type="Pfam" id="PF07536">
    <property type="entry name" value="HWE_HK"/>
    <property type="match status" value="1"/>
</dbReference>
<sequence>MRPSLWADRLMGLLVRFVGLLILLATLAASAASFFYNQSQESDQAARVAMQVNMRLRDQVAILEGVRALYQSDSATSGPGIKAYLGALQPQVQAPGMEGVGIAAAMRAATPAALEAKLRENYGEDIKVWPATDQPIGFAVVLVEPYTPRRHVALGFDMYSEPVRRAAMRRAWQTGRPAASGIVQLAQEKAAKVKQPGFLVYIPVYTRDPLPGEEPGGDTIATTAGTRPVEAFVYAPFRVHDLMRAVLGTQLDSIDGIEVRAGAGPAAPVVFRQGKIGWDAHEQTLRIADREWTMRISYGRFIDRLGRPLGILLFGIALALLATQLHRVQRRRIDVAQALAEQQARHAEDRELMIGEMAHRMKNAFARIGALARITLREAKDLGDFETKFDGRMRALSDAKQMLVTGAVDHVELGRIVRRELELAGRSADQLAAVEGPEVRLDDDGAQAISLAIHEFVTNSIKYGALAGRGDLAVGWRRDAGDIELSWVESGLPETPQIDHESFGTQFIRTLIERQLKGSWERTAVDKRLAIVIRWPDNAPTD</sequence>
<accession>A0A0N9UWH7</accession>
<dbReference type="GO" id="GO:0004673">
    <property type="term" value="F:protein histidine kinase activity"/>
    <property type="evidence" value="ECO:0007669"/>
    <property type="project" value="UniProtKB-EC"/>
</dbReference>
<evidence type="ECO:0000256" key="4">
    <source>
        <dbReference type="ARBA" id="ARBA00022553"/>
    </source>
</evidence>
<evidence type="ECO:0000256" key="1">
    <source>
        <dbReference type="ARBA" id="ARBA00000085"/>
    </source>
</evidence>
<keyword evidence="11" id="KW-0472">Membrane</keyword>
<evidence type="ECO:0000256" key="9">
    <source>
        <dbReference type="ARBA" id="ARBA00022840"/>
    </source>
</evidence>
<dbReference type="Gene3D" id="3.30.565.10">
    <property type="entry name" value="Histidine kinase-like ATPase, C-terminal domain"/>
    <property type="match status" value="1"/>
</dbReference>
<dbReference type="Pfam" id="PF03924">
    <property type="entry name" value="CHASE"/>
    <property type="match status" value="1"/>
</dbReference>
<dbReference type="InterPro" id="IPR006189">
    <property type="entry name" value="CHASE_dom"/>
</dbReference>
<evidence type="ECO:0000256" key="5">
    <source>
        <dbReference type="ARBA" id="ARBA00022679"/>
    </source>
</evidence>
<keyword evidence="8 13" id="KW-0418">Kinase</keyword>
<dbReference type="KEGG" id="smag:AN936_05940"/>
<dbReference type="AlphaFoldDB" id="A0A0N9UWH7"/>
<evidence type="ECO:0000259" key="12">
    <source>
        <dbReference type="PROSITE" id="PS50839"/>
    </source>
</evidence>
<keyword evidence="6" id="KW-0812">Transmembrane</keyword>
<keyword evidence="4" id="KW-0597">Phosphoprotein</keyword>
<dbReference type="OrthoDB" id="9760752at2"/>
<dbReference type="EMBL" id="CP012700">
    <property type="protein sequence ID" value="ALH79920.1"/>
    <property type="molecule type" value="Genomic_DNA"/>
</dbReference>
<evidence type="ECO:0000256" key="8">
    <source>
        <dbReference type="ARBA" id="ARBA00022777"/>
    </source>
</evidence>
<evidence type="ECO:0000256" key="6">
    <source>
        <dbReference type="ARBA" id="ARBA00022692"/>
    </source>
</evidence>
<dbReference type="InterPro" id="IPR011102">
    <property type="entry name" value="Sig_transdc_His_kinase_HWE"/>
</dbReference>
<dbReference type="GO" id="GO:0016020">
    <property type="term" value="C:membrane"/>
    <property type="evidence" value="ECO:0007669"/>
    <property type="project" value="UniProtKB-SubCell"/>
</dbReference>
<keyword evidence="9" id="KW-0067">ATP-binding</keyword>
<proteinExistence type="predicted"/>
<keyword evidence="5" id="KW-0808">Transferase</keyword>
<dbReference type="InterPro" id="IPR036890">
    <property type="entry name" value="HATPase_C_sf"/>
</dbReference>
<evidence type="ECO:0000256" key="3">
    <source>
        <dbReference type="ARBA" id="ARBA00012438"/>
    </source>
</evidence>
<evidence type="ECO:0000313" key="14">
    <source>
        <dbReference type="Proteomes" id="UP000058074"/>
    </source>
</evidence>
<reference evidence="13 14" key="1">
    <citation type="journal article" date="2015" name="Genome Announc.">
        <title>Complete Genome Sequence of Polypropylene Glycol- and Polyethylene Glycol-Degrading Sphingopyxis macrogoltabida Strain EY-1.</title>
        <authorList>
            <person name="Ohtsubo Y."/>
            <person name="Nagata Y."/>
            <person name="Numata M."/>
            <person name="Tsuchikane K."/>
            <person name="Hosoyama A."/>
            <person name="Yamazoe A."/>
            <person name="Tsuda M."/>
            <person name="Fujita N."/>
            <person name="Kawai F."/>
        </authorList>
    </citation>
    <scope>NUCLEOTIDE SEQUENCE [LARGE SCALE GENOMIC DNA]</scope>
    <source>
        <strain evidence="13 14">EY-1</strain>
    </source>
</reference>
<dbReference type="RefSeq" id="WP_054587315.1">
    <property type="nucleotide sequence ID" value="NZ_CP012700.1"/>
</dbReference>
<dbReference type="PANTHER" id="PTHR41523:SF7">
    <property type="entry name" value="HISTIDINE KINASE"/>
    <property type="match status" value="1"/>
</dbReference>
<keyword evidence="7" id="KW-0547">Nucleotide-binding</keyword>
<comment type="subcellular location">
    <subcellularLocation>
        <location evidence="2">Membrane</location>
    </subcellularLocation>
</comment>
<evidence type="ECO:0000256" key="11">
    <source>
        <dbReference type="ARBA" id="ARBA00023136"/>
    </source>
</evidence>
<evidence type="ECO:0000256" key="2">
    <source>
        <dbReference type="ARBA" id="ARBA00004370"/>
    </source>
</evidence>
<evidence type="ECO:0000256" key="10">
    <source>
        <dbReference type="ARBA" id="ARBA00022989"/>
    </source>
</evidence>
<dbReference type="PROSITE" id="PS50839">
    <property type="entry name" value="CHASE"/>
    <property type="match status" value="1"/>
</dbReference>
<name>A0A0N9UWH7_SPHMC</name>
<dbReference type="InterPro" id="IPR042240">
    <property type="entry name" value="CHASE_sf"/>
</dbReference>
<dbReference type="PATRIC" id="fig|33050.5.peg.1240"/>
<dbReference type="EC" id="2.7.13.3" evidence="3"/>
<organism evidence="13 14">
    <name type="scientific">Sphingopyxis macrogoltabida</name>
    <name type="common">Sphingomonas macrogoltabidus</name>
    <dbReference type="NCBI Taxonomy" id="33050"/>
    <lineage>
        <taxon>Bacteria</taxon>
        <taxon>Pseudomonadati</taxon>
        <taxon>Pseudomonadota</taxon>
        <taxon>Alphaproteobacteria</taxon>
        <taxon>Sphingomonadales</taxon>
        <taxon>Sphingomonadaceae</taxon>
        <taxon>Sphingopyxis</taxon>
    </lineage>
</organism>
<dbReference type="PANTHER" id="PTHR41523">
    <property type="entry name" value="TWO-COMPONENT SYSTEM SENSOR PROTEIN"/>
    <property type="match status" value="1"/>
</dbReference>
<dbReference type="Proteomes" id="UP000058074">
    <property type="component" value="Chromosome"/>
</dbReference>